<sequence length="35" mass="4211">MLFLIRPTLPFQPQNPPAHIFFEMIQIMHSFAQLR</sequence>
<dbReference type="EMBL" id="QJTK01000001">
    <property type="protein sequence ID" value="PYF13187.1"/>
    <property type="molecule type" value="Genomic_DNA"/>
</dbReference>
<evidence type="ECO:0000313" key="2">
    <source>
        <dbReference type="Proteomes" id="UP000247727"/>
    </source>
</evidence>
<evidence type="ECO:0000313" key="1">
    <source>
        <dbReference type="EMBL" id="PYF13187.1"/>
    </source>
</evidence>
<name>A0A318U3L3_9RHOB</name>
<protein>
    <submittedName>
        <fullName evidence="1">Uncharacterized protein</fullName>
    </submittedName>
</protein>
<dbReference type="Proteomes" id="UP000247727">
    <property type="component" value="Unassembled WGS sequence"/>
</dbReference>
<accession>A0A318U3L3</accession>
<comment type="caution">
    <text evidence="1">The sequence shown here is derived from an EMBL/GenBank/DDBJ whole genome shotgun (WGS) entry which is preliminary data.</text>
</comment>
<keyword evidence="2" id="KW-1185">Reference proteome</keyword>
<proteinExistence type="predicted"/>
<organism evidence="1 2">
    <name type="scientific">Rhodobacter viridis</name>
    <dbReference type="NCBI Taxonomy" id="1054202"/>
    <lineage>
        <taxon>Bacteria</taxon>
        <taxon>Pseudomonadati</taxon>
        <taxon>Pseudomonadota</taxon>
        <taxon>Alphaproteobacteria</taxon>
        <taxon>Rhodobacterales</taxon>
        <taxon>Rhodobacter group</taxon>
        <taxon>Rhodobacter</taxon>
    </lineage>
</organism>
<reference evidence="1 2" key="1">
    <citation type="submission" date="2018-06" db="EMBL/GenBank/DDBJ databases">
        <title>Genomic Encyclopedia of Type Strains, Phase III (KMG-III): the genomes of soil and plant-associated and newly described type strains.</title>
        <authorList>
            <person name="Whitman W."/>
        </authorList>
    </citation>
    <scope>NUCLEOTIDE SEQUENCE [LARGE SCALE GENOMIC DNA]</scope>
    <source>
        <strain evidence="1 2">JA737</strain>
    </source>
</reference>
<dbReference type="AlphaFoldDB" id="A0A318U3L3"/>
<gene>
    <name evidence="1" type="ORF">C8J30_101575</name>
</gene>